<keyword evidence="2" id="KW-1185">Reference proteome</keyword>
<accession>A0ABW6YIM3</accession>
<protein>
    <submittedName>
        <fullName evidence="1">Uncharacterized protein</fullName>
    </submittedName>
</protein>
<sequence>MAERAAPALAPSHQPPLLISTHTYRHPASPPLSYCGLRGAFDQVGLLPRQVWADRILYEAAQTTDPVHLVRLFGIHPHIAVKYVHTAHPDKALPWIR</sequence>
<evidence type="ECO:0000313" key="1">
    <source>
        <dbReference type="EMBL" id="MFF8279695.1"/>
    </source>
</evidence>
<reference evidence="1 2" key="1">
    <citation type="submission" date="2024-10" db="EMBL/GenBank/DDBJ databases">
        <title>The Natural Products Discovery Center: Release of the First 8490 Sequenced Strains for Exploring Actinobacteria Biosynthetic Diversity.</title>
        <authorList>
            <person name="Kalkreuter E."/>
            <person name="Kautsar S.A."/>
            <person name="Yang D."/>
            <person name="Bader C.D."/>
            <person name="Teijaro C.N."/>
            <person name="Fluegel L."/>
            <person name="Davis C.M."/>
            <person name="Simpson J.R."/>
            <person name="Lauterbach L."/>
            <person name="Steele A.D."/>
            <person name="Gui C."/>
            <person name="Meng S."/>
            <person name="Li G."/>
            <person name="Viehrig K."/>
            <person name="Ye F."/>
            <person name="Su P."/>
            <person name="Kiefer A.F."/>
            <person name="Nichols A."/>
            <person name="Cepeda A.J."/>
            <person name="Yan W."/>
            <person name="Fan B."/>
            <person name="Jiang Y."/>
            <person name="Adhikari A."/>
            <person name="Zheng C.-J."/>
            <person name="Schuster L."/>
            <person name="Cowan T.M."/>
            <person name="Smanski M.J."/>
            <person name="Chevrette M.G."/>
            <person name="De Carvalho L.P.S."/>
            <person name="Shen B."/>
        </authorList>
    </citation>
    <scope>NUCLEOTIDE SEQUENCE [LARGE SCALE GENOMIC DNA]</scope>
    <source>
        <strain evidence="1 2">NPDC015755</strain>
    </source>
</reference>
<name>A0ABW6YIM3_9ACTN</name>
<dbReference type="RefSeq" id="WP_391936623.1">
    <property type="nucleotide sequence ID" value="NZ_JBIBSM010000016.1"/>
</dbReference>
<comment type="caution">
    <text evidence="1">The sequence shown here is derived from an EMBL/GenBank/DDBJ whole genome shotgun (WGS) entry which is preliminary data.</text>
</comment>
<evidence type="ECO:0000313" key="2">
    <source>
        <dbReference type="Proteomes" id="UP001603013"/>
    </source>
</evidence>
<dbReference type="EMBL" id="JBIBSM010000016">
    <property type="protein sequence ID" value="MFF8279695.1"/>
    <property type="molecule type" value="Genomic_DNA"/>
</dbReference>
<organism evidence="1 2">
    <name type="scientific">Streptomyces lateritius</name>
    <dbReference type="NCBI Taxonomy" id="67313"/>
    <lineage>
        <taxon>Bacteria</taxon>
        <taxon>Bacillati</taxon>
        <taxon>Actinomycetota</taxon>
        <taxon>Actinomycetes</taxon>
        <taxon>Kitasatosporales</taxon>
        <taxon>Streptomycetaceae</taxon>
        <taxon>Streptomyces</taxon>
    </lineage>
</organism>
<proteinExistence type="predicted"/>
<dbReference type="Proteomes" id="UP001603013">
    <property type="component" value="Unassembled WGS sequence"/>
</dbReference>
<gene>
    <name evidence="1" type="ORF">ACF05T_26890</name>
</gene>